<dbReference type="EMBL" id="AP020326">
    <property type="protein sequence ID" value="BBN50220.1"/>
    <property type="molecule type" value="Genomic_DNA"/>
</dbReference>
<evidence type="ECO:0000256" key="1">
    <source>
        <dbReference type="SAM" id="Phobius"/>
    </source>
</evidence>
<accession>A0AAI8X4S7</accession>
<organism evidence="2 3">
    <name type="scientific">Mycobacterium avium subsp. hominissuis</name>
    <dbReference type="NCBI Taxonomy" id="439334"/>
    <lineage>
        <taxon>Bacteria</taxon>
        <taxon>Bacillati</taxon>
        <taxon>Actinomycetota</taxon>
        <taxon>Actinomycetes</taxon>
        <taxon>Mycobacteriales</taxon>
        <taxon>Mycobacteriaceae</taxon>
        <taxon>Mycobacterium</taxon>
        <taxon>Mycobacterium avium complex (MAC)</taxon>
    </lineage>
</organism>
<feature type="transmembrane region" description="Helical" evidence="1">
    <location>
        <begin position="217"/>
        <end position="237"/>
    </location>
</feature>
<keyword evidence="1" id="KW-0472">Membrane</keyword>
<name>A0AAI8X4S7_MYCAV</name>
<dbReference type="Proteomes" id="UP000327362">
    <property type="component" value="Chromosome"/>
</dbReference>
<reference evidence="2 3" key="1">
    <citation type="submission" date="2019-09" db="EMBL/GenBank/DDBJ databases">
        <title>Complete genome sequence of Mycobacterium avium subsp. hominissuis strain JP-H-1.</title>
        <authorList>
            <person name="Kinoshita Y."/>
            <person name="Niwa H."/>
            <person name="Uchida-Fujii E."/>
            <person name="Nukada T."/>
        </authorList>
    </citation>
    <scope>NUCLEOTIDE SEQUENCE [LARGE SCALE GENOMIC DNA]</scope>
    <source>
        <strain evidence="2 3">JP-H-1</strain>
    </source>
</reference>
<feature type="transmembrane region" description="Helical" evidence="1">
    <location>
        <begin position="28"/>
        <end position="46"/>
    </location>
</feature>
<gene>
    <name evidence="2" type="ORF">JPH1_46950</name>
</gene>
<keyword evidence="1" id="KW-0812">Transmembrane</keyword>
<dbReference type="RefSeq" id="WP_137987384.1">
    <property type="nucleotide sequence ID" value="NZ_AP020326.1"/>
</dbReference>
<keyword evidence="1" id="KW-1133">Transmembrane helix</keyword>
<protein>
    <recommendedName>
        <fullName evidence="4">DUF3592 domain-containing protein</fullName>
    </recommendedName>
</protein>
<feature type="transmembrane region" description="Helical" evidence="1">
    <location>
        <begin position="104"/>
        <end position="124"/>
    </location>
</feature>
<dbReference type="AlphaFoldDB" id="A0AAI8X4S7"/>
<sequence>MKKAWLMIVGGLVLICGGLPAMMDLSRYWWCLAFFIAGFVVVNLGRRRHDLLLMARNESARRSSDLQYQLDAAGGGADLAPSQGRVPANPVLEIRPGRRTLARALAWIGVIFAGMVVFAGVRVAEEGVLPEVFDSGTPARATVINCVPHQYRGIDGYRCNATWSVGGASRTGPIYPLATWRGGWIEVHKNPLAVGSQVDVHVRGGRAYQPANLALDIAFISGGLALIAAGAVLLWYLRRKYRRA</sequence>
<proteinExistence type="predicted"/>
<evidence type="ECO:0000313" key="3">
    <source>
        <dbReference type="Proteomes" id="UP000327362"/>
    </source>
</evidence>
<evidence type="ECO:0008006" key="4">
    <source>
        <dbReference type="Google" id="ProtNLM"/>
    </source>
</evidence>
<evidence type="ECO:0000313" key="2">
    <source>
        <dbReference type="EMBL" id="BBN50220.1"/>
    </source>
</evidence>